<dbReference type="GeneID" id="100374515"/>
<name>A0ABM0M0D8_SACKO</name>
<sequence>MIFRKFLRTIHYKAVFAGGLLFILILLLVRTDDSSSNRGLLSANFLGDGKCSVRFAGLHERPLVALTSFPGSGNIWVRHLIERATGIYTGNCRPDKELFKEGFVGEIEHWRKGKTIVAKTHGYEEGHIAEFQAAILIVRNPYKALIAERSRKHAGMHSYPTQGSFSGPEWEKHVAWNAIYWERIMSNWLQSSISHIVIYYEDIRQDPIVELEKMTDFLNTTLSDRLDCVKKDLEGRFHRSGDEDLGYDPFTPEMHADIDQRIGRVNAVLQSKGMKPVYTA</sequence>
<organism evidence="2 3">
    <name type="scientific">Saccoglossus kowalevskii</name>
    <name type="common">Acorn worm</name>
    <dbReference type="NCBI Taxonomy" id="10224"/>
    <lineage>
        <taxon>Eukaryota</taxon>
        <taxon>Metazoa</taxon>
        <taxon>Hemichordata</taxon>
        <taxon>Enteropneusta</taxon>
        <taxon>Harrimaniidae</taxon>
        <taxon>Saccoglossus</taxon>
    </lineage>
</organism>
<evidence type="ECO:0000313" key="2">
    <source>
        <dbReference type="Proteomes" id="UP000694865"/>
    </source>
</evidence>
<dbReference type="RefSeq" id="XP_006813479.1">
    <property type="nucleotide sequence ID" value="XM_006813416.1"/>
</dbReference>
<reference evidence="3" key="1">
    <citation type="submission" date="2025-08" db="UniProtKB">
        <authorList>
            <consortium name="RefSeq"/>
        </authorList>
    </citation>
    <scope>IDENTIFICATION</scope>
    <source>
        <tissue evidence="3">Testes</tissue>
    </source>
</reference>
<protein>
    <submittedName>
        <fullName evidence="3">WSC domain-containing protein 2-like</fullName>
    </submittedName>
</protein>
<dbReference type="SUPFAM" id="SSF52540">
    <property type="entry name" value="P-loop containing nucleoside triphosphate hydrolases"/>
    <property type="match status" value="1"/>
</dbReference>
<evidence type="ECO:0000313" key="3">
    <source>
        <dbReference type="RefSeq" id="XP_006813479.1"/>
    </source>
</evidence>
<comment type="similarity">
    <text evidence="1">Belongs to the WSCD family.</text>
</comment>
<dbReference type="Proteomes" id="UP000694865">
    <property type="component" value="Unplaced"/>
</dbReference>
<keyword evidence="2" id="KW-1185">Reference proteome</keyword>
<dbReference type="InterPro" id="IPR051589">
    <property type="entry name" value="Sialate-O-sulfotransferase"/>
</dbReference>
<dbReference type="InterPro" id="IPR027417">
    <property type="entry name" value="P-loop_NTPase"/>
</dbReference>
<evidence type="ECO:0000256" key="1">
    <source>
        <dbReference type="ARBA" id="ARBA00010236"/>
    </source>
</evidence>
<dbReference type="PANTHER" id="PTHR45964">
    <property type="entry name" value="WSCD FAMILY MEMBER CG9164"/>
    <property type="match status" value="1"/>
</dbReference>
<gene>
    <name evidence="3" type="primary">LOC100374515</name>
</gene>
<proteinExistence type="inferred from homology"/>
<dbReference type="Gene3D" id="3.40.50.300">
    <property type="entry name" value="P-loop containing nucleotide triphosphate hydrolases"/>
    <property type="match status" value="1"/>
</dbReference>
<dbReference type="PANTHER" id="PTHR45964:SF9">
    <property type="entry name" value="SULFOTRANSFERASE"/>
    <property type="match status" value="1"/>
</dbReference>
<accession>A0ABM0M0D8</accession>